<feature type="transmembrane region" description="Helical" evidence="11">
    <location>
        <begin position="195"/>
        <end position="213"/>
    </location>
</feature>
<evidence type="ECO:0000256" key="7">
    <source>
        <dbReference type="ARBA" id="ARBA00023136"/>
    </source>
</evidence>
<dbReference type="EMBL" id="CACRTV010000051">
    <property type="protein sequence ID" value="VYU39054.1"/>
    <property type="molecule type" value="Genomic_DNA"/>
</dbReference>
<evidence type="ECO:0000256" key="8">
    <source>
        <dbReference type="ARBA" id="ARBA00023186"/>
    </source>
</evidence>
<evidence type="ECO:0000256" key="6">
    <source>
        <dbReference type="ARBA" id="ARBA00022989"/>
    </source>
</evidence>
<feature type="transmembrane region" description="Helical" evidence="11">
    <location>
        <begin position="141"/>
        <end position="159"/>
    </location>
</feature>
<keyword evidence="5" id="KW-0653">Protein transport</keyword>
<dbReference type="PRINTS" id="PR00701">
    <property type="entry name" value="60KDINNERMP"/>
</dbReference>
<keyword evidence="3" id="KW-1003">Cell membrane</keyword>
<protein>
    <submittedName>
        <fullName evidence="13">Membrane protein insertase MisCA</fullName>
    </submittedName>
</protein>
<comment type="subcellular location">
    <subcellularLocation>
        <location evidence="1">Cell membrane</location>
        <topology evidence="1">Multi-pass membrane protein</topology>
    </subcellularLocation>
    <subcellularLocation>
        <location evidence="9">Membrane</location>
        <topology evidence="9">Multi-pass membrane protein</topology>
    </subcellularLocation>
</comment>
<dbReference type="AlphaFoldDB" id="A0A6N3EGM1"/>
<feature type="region of interest" description="Disordered" evidence="10">
    <location>
        <begin position="227"/>
        <end position="262"/>
    </location>
</feature>
<evidence type="ECO:0000256" key="1">
    <source>
        <dbReference type="ARBA" id="ARBA00004651"/>
    </source>
</evidence>
<feature type="transmembrane region" description="Helical" evidence="11">
    <location>
        <begin position="171"/>
        <end position="189"/>
    </location>
</feature>
<keyword evidence="4 9" id="KW-0812">Transmembrane</keyword>
<evidence type="ECO:0000256" key="5">
    <source>
        <dbReference type="ARBA" id="ARBA00022927"/>
    </source>
</evidence>
<dbReference type="Pfam" id="PF02096">
    <property type="entry name" value="60KD_IMP"/>
    <property type="match status" value="1"/>
</dbReference>
<keyword evidence="6 11" id="KW-1133">Transmembrane helix</keyword>
<dbReference type="PANTHER" id="PTHR12428:SF65">
    <property type="entry name" value="CYTOCHROME C OXIDASE ASSEMBLY PROTEIN COX18, MITOCHONDRIAL"/>
    <property type="match status" value="1"/>
</dbReference>
<keyword evidence="2" id="KW-0813">Transport</keyword>
<proteinExistence type="inferred from homology"/>
<keyword evidence="8" id="KW-0143">Chaperone</keyword>
<organism evidence="13">
    <name type="scientific">Clostridium paraputrificum</name>
    <dbReference type="NCBI Taxonomy" id="29363"/>
    <lineage>
        <taxon>Bacteria</taxon>
        <taxon>Bacillati</taxon>
        <taxon>Bacillota</taxon>
        <taxon>Clostridia</taxon>
        <taxon>Eubacteriales</taxon>
        <taxon>Clostridiaceae</taxon>
        <taxon>Clostridium</taxon>
    </lineage>
</organism>
<evidence type="ECO:0000256" key="9">
    <source>
        <dbReference type="RuleBase" id="RU003945"/>
    </source>
</evidence>
<feature type="domain" description="Membrane insertase YidC/Oxa/ALB C-terminal" evidence="12">
    <location>
        <begin position="35"/>
        <end position="214"/>
    </location>
</feature>
<dbReference type="GO" id="GO:0015031">
    <property type="term" value="P:protein transport"/>
    <property type="evidence" value="ECO:0007669"/>
    <property type="project" value="UniProtKB-KW"/>
</dbReference>
<feature type="transmembrane region" description="Helical" evidence="11">
    <location>
        <begin position="98"/>
        <end position="121"/>
    </location>
</feature>
<dbReference type="NCBIfam" id="TIGR03592">
    <property type="entry name" value="yidC_oxa1_cterm"/>
    <property type="match status" value="1"/>
</dbReference>
<evidence type="ECO:0000313" key="13">
    <source>
        <dbReference type="EMBL" id="VYU39054.1"/>
    </source>
</evidence>
<dbReference type="InterPro" id="IPR047196">
    <property type="entry name" value="YidC_ALB_C"/>
</dbReference>
<evidence type="ECO:0000256" key="3">
    <source>
        <dbReference type="ARBA" id="ARBA00022475"/>
    </source>
</evidence>
<comment type="similarity">
    <text evidence="9">Belongs to the OXA1/ALB3/YidC family.</text>
</comment>
<feature type="compositionally biased region" description="Basic residues" evidence="10">
    <location>
        <begin position="251"/>
        <end position="262"/>
    </location>
</feature>
<dbReference type="CDD" id="cd20070">
    <property type="entry name" value="5TM_YidC_Alb3"/>
    <property type="match status" value="1"/>
</dbReference>
<feature type="transmembrane region" description="Helical" evidence="11">
    <location>
        <begin position="12"/>
        <end position="29"/>
    </location>
</feature>
<feature type="transmembrane region" description="Helical" evidence="11">
    <location>
        <begin position="35"/>
        <end position="55"/>
    </location>
</feature>
<feature type="compositionally biased region" description="Basic and acidic residues" evidence="10">
    <location>
        <begin position="227"/>
        <end position="236"/>
    </location>
</feature>
<keyword evidence="7 11" id="KW-0472">Membrane</keyword>
<dbReference type="PANTHER" id="PTHR12428">
    <property type="entry name" value="OXA1"/>
    <property type="match status" value="1"/>
</dbReference>
<evidence type="ECO:0000259" key="12">
    <source>
        <dbReference type="Pfam" id="PF02096"/>
    </source>
</evidence>
<dbReference type="GO" id="GO:0032977">
    <property type="term" value="F:membrane insertase activity"/>
    <property type="evidence" value="ECO:0007669"/>
    <property type="project" value="InterPro"/>
</dbReference>
<evidence type="ECO:0000256" key="10">
    <source>
        <dbReference type="SAM" id="MobiDB-lite"/>
    </source>
</evidence>
<dbReference type="GO" id="GO:0005886">
    <property type="term" value="C:plasma membrane"/>
    <property type="evidence" value="ECO:0007669"/>
    <property type="project" value="UniProtKB-SubCell"/>
</dbReference>
<name>A0A6N3EGM1_9CLOT</name>
<evidence type="ECO:0000256" key="2">
    <source>
        <dbReference type="ARBA" id="ARBA00022448"/>
    </source>
</evidence>
<dbReference type="GO" id="GO:0051205">
    <property type="term" value="P:protein insertion into membrane"/>
    <property type="evidence" value="ECO:0007669"/>
    <property type="project" value="TreeGrafter"/>
</dbReference>
<dbReference type="InterPro" id="IPR001708">
    <property type="entry name" value="YidC/ALB3/OXA1/COX18"/>
</dbReference>
<accession>A0A6N3EGM1</accession>
<gene>
    <name evidence="13" type="primary">misCA</name>
    <name evidence="13" type="ORF">CPLFYP93_02192</name>
</gene>
<reference evidence="13" key="1">
    <citation type="submission" date="2019-11" db="EMBL/GenBank/DDBJ databases">
        <authorList>
            <person name="Feng L."/>
        </authorList>
    </citation>
    <scope>NUCLEOTIDE SEQUENCE</scope>
    <source>
        <strain evidence="13">CParaputrificumLFYP93</strain>
    </source>
</reference>
<dbReference type="InterPro" id="IPR028055">
    <property type="entry name" value="YidC/Oxa/ALB_C"/>
</dbReference>
<evidence type="ECO:0000256" key="11">
    <source>
        <dbReference type="SAM" id="Phobius"/>
    </source>
</evidence>
<evidence type="ECO:0000256" key="4">
    <source>
        <dbReference type="ARBA" id="ARBA00022692"/>
    </source>
</evidence>
<sequence length="262" mass="29733">MLTIFEPITKFFTVIFNFFLNLVKGLGVTNEGYQYVLAVTLLTILIRLCLLPFNIKSARSTQKMQEVQPEIKKIQEKYKNDPQKQNMELMRVYKENNVSMTGGCLPALLPLPILMALYGVFYSINPTGSFLWISNIGAPDPFFILPILAALTTYLPSYLMTKSAPAAEGGMNMGTMNIVMSLMMGFMALRFQSLLVIYWVLGGVIQLITTYFINYRPAMQKKRAVEAVEAEKEASRTPKFVMPDYEDSNKASKKKKNKKKKK</sequence>